<dbReference type="SUPFAM" id="SSF109885">
    <property type="entry name" value="I/LWEQ domain"/>
    <property type="match status" value="4"/>
</dbReference>
<dbReference type="SMART" id="SM00307">
    <property type="entry name" value="ILWEQ"/>
    <property type="match status" value="1"/>
</dbReference>
<dbReference type="InterPro" id="IPR036723">
    <property type="entry name" value="Alpha-catenin/vinculin-like_sf"/>
</dbReference>
<dbReference type="InterPro" id="IPR002558">
    <property type="entry name" value="ILWEQ_dom"/>
</dbReference>
<dbReference type="CDD" id="cd12150">
    <property type="entry name" value="talin-RS"/>
    <property type="match status" value="1"/>
</dbReference>
<dbReference type="Gene3D" id="1.20.1420.10">
    <property type="entry name" value="Talin, central domain"/>
    <property type="match status" value="8"/>
</dbReference>
<dbReference type="CDD" id="cd10569">
    <property type="entry name" value="FERM_C_Talin"/>
    <property type="match status" value="1"/>
</dbReference>
<dbReference type="PANTHER" id="PTHR19981:SF1">
    <property type="entry name" value="RHEA, ISOFORM B"/>
    <property type="match status" value="1"/>
</dbReference>
<dbReference type="FunFam" id="1.20.80.10:FF:000007">
    <property type="entry name" value="Talin 2"/>
    <property type="match status" value="1"/>
</dbReference>
<dbReference type="CTD" id="38978"/>
<dbReference type="SUPFAM" id="SSF50729">
    <property type="entry name" value="PH domain-like"/>
    <property type="match status" value="1"/>
</dbReference>
<dbReference type="Pfam" id="PF02174">
    <property type="entry name" value="IRS"/>
    <property type="match status" value="1"/>
</dbReference>
<dbReference type="InterPro" id="IPR049108">
    <property type="entry name" value="Talin_R4"/>
</dbReference>
<dbReference type="GO" id="GO:0005886">
    <property type="term" value="C:plasma membrane"/>
    <property type="evidence" value="ECO:0007669"/>
    <property type="project" value="TreeGrafter"/>
</dbReference>
<dbReference type="PANTHER" id="PTHR19981">
    <property type="entry name" value="TALIN"/>
    <property type="match status" value="1"/>
</dbReference>
<evidence type="ECO:0008006" key="10">
    <source>
        <dbReference type="Google" id="ProtNLM"/>
    </source>
</evidence>
<dbReference type="InterPro" id="IPR015224">
    <property type="entry name" value="Talin_cent"/>
</dbReference>
<feature type="domain" description="I/LWEQ" evidence="7">
    <location>
        <begin position="2318"/>
        <end position="2557"/>
    </location>
</feature>
<feature type="domain" description="FERM" evidence="6">
    <location>
        <begin position="98"/>
        <end position="417"/>
    </location>
</feature>
<dbReference type="GO" id="GO:0005856">
    <property type="term" value="C:cytoskeleton"/>
    <property type="evidence" value="ECO:0007669"/>
    <property type="project" value="UniProtKB-SubCell"/>
</dbReference>
<dbReference type="InParanoid" id="A0A7M7KHF0"/>
<keyword evidence="4" id="KW-0175">Coiled coil</keyword>
<dbReference type="GO" id="GO:0051015">
    <property type="term" value="F:actin filament binding"/>
    <property type="evidence" value="ECO:0007669"/>
    <property type="project" value="InterPro"/>
</dbReference>
<evidence type="ECO:0000256" key="4">
    <source>
        <dbReference type="SAM" id="Coils"/>
    </source>
</evidence>
<evidence type="ECO:0000259" key="6">
    <source>
        <dbReference type="PROSITE" id="PS50057"/>
    </source>
</evidence>
<dbReference type="Gene3D" id="3.10.20.90">
    <property type="entry name" value="Phosphatidylinositol 3-kinase Catalytic Subunit, Chain A, domain 1"/>
    <property type="match status" value="2"/>
</dbReference>
<dbReference type="Pfam" id="PF21896">
    <property type="entry name" value="Talin_IBS2B"/>
    <property type="match status" value="4"/>
</dbReference>
<dbReference type="Gene3D" id="1.20.80.10">
    <property type="match status" value="1"/>
</dbReference>
<dbReference type="SUPFAM" id="SSF109880">
    <property type="entry name" value="A middle domain of Talin 1"/>
    <property type="match status" value="1"/>
</dbReference>
<keyword evidence="3" id="KW-0206">Cytoskeleton</keyword>
<evidence type="ECO:0000256" key="5">
    <source>
        <dbReference type="SAM" id="MobiDB-lite"/>
    </source>
</evidence>
<dbReference type="Pfam" id="PF21692">
    <property type="entry name" value="Talin_R4"/>
    <property type="match status" value="1"/>
</dbReference>
<dbReference type="InterPro" id="IPR011993">
    <property type="entry name" value="PH-like_dom_sf"/>
</dbReference>
<dbReference type="InterPro" id="IPR019747">
    <property type="entry name" value="FERM_CS"/>
</dbReference>
<evidence type="ECO:0000259" key="7">
    <source>
        <dbReference type="PROSITE" id="PS50945"/>
    </source>
</evidence>
<dbReference type="CDD" id="cd14473">
    <property type="entry name" value="FERM_B-lobe"/>
    <property type="match status" value="1"/>
</dbReference>
<dbReference type="InterPro" id="IPR035964">
    <property type="entry name" value="I/LWEQ_dom_sf"/>
</dbReference>
<dbReference type="CDD" id="cd17090">
    <property type="entry name" value="FERM_F1_TLN"/>
    <property type="match status" value="1"/>
</dbReference>
<keyword evidence="9" id="KW-1185">Reference proteome</keyword>
<dbReference type="Gene3D" id="1.20.120.230">
    <property type="entry name" value="Alpha-catenin/vinculin-like"/>
    <property type="match status" value="4"/>
</dbReference>
<reference evidence="8" key="1">
    <citation type="submission" date="2021-01" db="UniProtKB">
        <authorList>
            <consortium name="EnsemblMetazoa"/>
        </authorList>
    </citation>
    <scope>IDENTIFICATION</scope>
</reference>
<evidence type="ECO:0000256" key="2">
    <source>
        <dbReference type="ARBA" id="ARBA00022490"/>
    </source>
</evidence>
<dbReference type="GO" id="GO:0009887">
    <property type="term" value="P:animal organ morphogenesis"/>
    <property type="evidence" value="ECO:0007669"/>
    <property type="project" value="UniProtKB-ARBA"/>
</dbReference>
<proteinExistence type="predicted"/>
<dbReference type="SMART" id="SM00295">
    <property type="entry name" value="B41"/>
    <property type="match status" value="1"/>
</dbReference>
<dbReference type="Pfam" id="PF09141">
    <property type="entry name" value="Talin_middle"/>
    <property type="match status" value="1"/>
</dbReference>
<dbReference type="InterPro" id="IPR015009">
    <property type="entry name" value="Vinculin-bd_dom"/>
</dbReference>
<keyword evidence="2" id="KW-0963">Cytoplasm</keyword>
<dbReference type="KEGG" id="vde:111252248"/>
<dbReference type="Gene3D" id="2.30.29.30">
    <property type="entry name" value="Pleckstrin-homology domain (PH domain)/Phosphotyrosine-binding domain (PTB)"/>
    <property type="match status" value="1"/>
</dbReference>
<dbReference type="Pfam" id="PF16511">
    <property type="entry name" value="FERM_f0"/>
    <property type="match status" value="1"/>
</dbReference>
<evidence type="ECO:0000313" key="8">
    <source>
        <dbReference type="EnsemblMetazoa" id="XP_022665513"/>
    </source>
</evidence>
<sequence>MRNDLSMATLSLKVSVFGGKATKTIQFDPNIQVFDACRIVREKIPESKLEDLKEVSQYGLFLVDEDPKKGGIWLESSKTLGYYLLKTGDLLEYRKKMRNLRIRLLDGTLKTVLVDDSQPVANMMVVICSKIGITNHEEFSLVRDVPKEPREEDLNEKERTSTLTLRRKDKMQTLKKKLKTDDDLNWVDHCKTLRELGIVEDETLTLRRKYFFSDSNVDSRDPVQLNLVYVQARDAILNTTHPVTVEEACEFAGLQCQIQFGDHVEGKHKAGFLELKEFLPKGYTKIKGIDKRIFEWHRKSMGLSEVDSKVRYVQRARSLKTYGVTFFLVKEKMKGKNKLVPRLLGITKESVMRLDERTKEIIKVWPLTTVKRWAASPNSFTLDFGDYSDQFYSVKTPEGEQIAQLIAGYIDIILKRQKAKDHIGIEGDEGSTMVEESVSPAKASTIQLTPAIQPVQPELQNIAIPSVVRPSPESEKIGLPGHVPISRQKTETGTLTQGQRVQNPPLQAHVATLIESPQRAVITEAIKKSFDHLNRPIVYVDLGKDSGSKKWKECQLDTHKQNIQTHIAAMNAATAHVITLASAVKVDAPAVSKAINVITTTLPEMTKHVATMATLIEDDRNRGDLIEATRQMCNAFSDLLNAAEPIGPPQPQKLVVAAAEVAEKTKAVLSSIAEEPEWDNETADLLLALAKGVANAAAALVRKAKDVASQTGDQDLQNKIINAAAQGAFATSQLVSTAKVLAPTIADVACQTELENAGREVSRTVDNIVLVCQDATKDPVLLQSLKDAARQVADALQELLSQVKDISVRAKGTRTEAHQGHVATIMDATDRLFDSGADTKEMVRQAKIVATATSQLIQGIKGDAELQTDAGQQKRLLQAAKVLADATARMIEAAKGCSSKPNDFESQAILRKAAEDIRVATDAASGNFVQKKVIQRLETTAKQTAAAARQNISAAHCAVPQSANESLSRQLTEQVREVEGVLPRLMQGVKARQTSPSYDSQLELIYACEDVTRPCEAMASTSKQLAATITETTTSQLLHTRAMEMTSILTEMRTWVTKAKTVCGQKVEDLSGPLTTIDGLQKDLREYRHATEMHDLRPLPGENTEVCSLKLSATSKVVGSSLAQILTAASQGDKDYLLVAARDTANALKDFVSAVRGVAACSDEQDAQLAIIDNAAVVVMRARDLITASQEVANNPHHPDNPHRLTTIGKQVSTSLTSCIGILPGQKAVDDTIAAISESTHTLNEGLYPSSTRSYGDLQQELQSAAHRLHKSTDNVVELARLSSSKLTESVREFGSDFHNLFDVGLQLAGQTQNSEMHPLITASLRNVSISSSKLLVLSSTAADHSATAKNQLIAAGRAVADSINQLIDVCSCSAPGQKECDNAIRSIQSAKSLLDQANEPISDLSYFECVDVLMDKPKMLGDGIAGIRDTAKHSQHEEFCAAVKRTCSAVCEMIEASAQAAYLIGASEPSSVAGRPGLVDAAQFSRASQAIEQACFQLTSERSDEQQVLTAATIIAKHTSSLCNACRMAASKTQNTVAAKQFIQSAKDVAGATANLVREIKLLDKDPSEANRKVCHQAAKPLIAAVENLTAFAGAPEFATVPARLSDKALQAQQPILEAVRNVVLGTCNCLSHARDLAVNPMNPPVWQGFSKESSTVSDSMKKLVTLIKESAPGQKECVYAIDRLNSSIRTLDQASIAIIGQTGSLPAPQLDLRTSQEQIEHACQAIQQSLEPLRVAAKCQAEQLGHCVLQLVSYFDSLVQNTLEAAGRIVSHKQQMLLLDQAKTVCEAAIQFLYTAKEGAGNPKAPDMLHRDIDEGADATRDAVNDLVQTLQRSAAEAGFVSGVLESINNAIAQLDQPVVITQQESSFADVQTEMDRNAKEIARIAGDMVHKSLSDLRQLSYLATELSHHYATLVATSRTAISVTSNSEEQLAYRIRMGVHELGKACVKLCRACGSAQANQGDAACHRELTETSKQTVERVSHILAALKAGSRGTQACINAASTVSGIIGDLDTTIMFATAGSLNAERDNDKFGYHRESILKTAKALVDDTKALVAGAASSQEQLATAAQDAVQTIVQLADVVKQGAASLGPHNQEAQVMLINAVKDVALALGDLIQATKVASGKSINDPSMLNLKDSAQAMVTNVASLLKTVRAVEDENSRGTRALEATIEAIYQEIRGFDSADTTGLRQVTPEELVRSTKPVTQATAKAVVAGTSCKQEDAIVTANMGRKAIADMLQMCKSASLLAENSELKMRVIKSGRDCAVRYRELLQEVLRVVEARSGASGEGRQRLEEGSRAIAMAVGEMVSASEALKGHDLDPEDPTVIAGTELLGAAASIDAAAKKLANLKPREITVKVADENLNFDALILEAAKSITAATAALIKAAAMAQCDLVAAGMVSGQPRYHSEDGQWSEGLVSAARLVAAATHSLVEAANGLVHGEASEEKLISSAKQVASSTAQLLVACKVKSSPDSPTMKRLQAAGNAVKQATESLVRAARQHIEQTQEFQLVINKRMVGGIAQEIVAREEILRKERELEEAREKLAQLRKAKYDNTIQRLATAETSSQLDGDQVIQSSPSPSVQQVQQGLVYAGSETYSAYTYHSSESSHSTTHKQ</sequence>
<evidence type="ECO:0000256" key="3">
    <source>
        <dbReference type="ARBA" id="ARBA00023212"/>
    </source>
</evidence>
<evidence type="ECO:0000256" key="1">
    <source>
        <dbReference type="ARBA" id="ARBA00004245"/>
    </source>
</evidence>
<dbReference type="Proteomes" id="UP000594260">
    <property type="component" value="Unplaced"/>
</dbReference>
<dbReference type="OrthoDB" id="10262320at2759"/>
<dbReference type="Pfam" id="PF01608">
    <property type="entry name" value="I_LWEQ"/>
    <property type="match status" value="1"/>
</dbReference>
<organism evidence="8 9">
    <name type="scientific">Varroa destructor</name>
    <name type="common">Honeybee mite</name>
    <dbReference type="NCBI Taxonomy" id="109461"/>
    <lineage>
        <taxon>Eukaryota</taxon>
        <taxon>Metazoa</taxon>
        <taxon>Ecdysozoa</taxon>
        <taxon>Arthropoda</taxon>
        <taxon>Chelicerata</taxon>
        <taxon>Arachnida</taxon>
        <taxon>Acari</taxon>
        <taxon>Parasitiformes</taxon>
        <taxon>Mesostigmata</taxon>
        <taxon>Gamasina</taxon>
        <taxon>Dermanyssoidea</taxon>
        <taxon>Varroidae</taxon>
        <taxon>Varroa</taxon>
    </lineage>
</organism>
<protein>
    <recommendedName>
        <fullName evidence="10">Talin-2</fullName>
    </recommendedName>
</protein>
<accession>A0A7M7KHF0</accession>
<dbReference type="FunCoup" id="A0A7M7KHF0">
    <property type="interactions" value="620"/>
</dbReference>
<dbReference type="PROSITE" id="PS50945">
    <property type="entry name" value="I_LWEQ"/>
    <property type="match status" value="1"/>
</dbReference>
<dbReference type="RefSeq" id="XP_022665513.1">
    <property type="nucleotide sequence ID" value="XM_022809778.1"/>
</dbReference>
<dbReference type="GO" id="GO:0005200">
    <property type="term" value="F:structural constituent of cytoskeleton"/>
    <property type="evidence" value="ECO:0007669"/>
    <property type="project" value="InterPro"/>
</dbReference>
<dbReference type="InterPro" id="IPR032425">
    <property type="entry name" value="FERM_f0"/>
</dbReference>
<dbReference type="InterPro" id="IPR002404">
    <property type="entry name" value="IRS_PTB"/>
</dbReference>
<dbReference type="InterPro" id="IPR014352">
    <property type="entry name" value="FERM/acyl-CoA-bd_prot_sf"/>
</dbReference>
<dbReference type="InterPro" id="IPR054060">
    <property type="entry name" value="TLN1-like_RS"/>
</dbReference>
<dbReference type="CDD" id="cd17089">
    <property type="entry name" value="FERM_F0_TLN"/>
    <property type="match status" value="1"/>
</dbReference>
<dbReference type="Pfam" id="PF21865">
    <property type="entry name" value="TLN1-like_RS"/>
    <property type="match status" value="2"/>
</dbReference>
<dbReference type="InterPro" id="IPR036476">
    <property type="entry name" value="Talin_cent_sf"/>
</dbReference>
<dbReference type="SUPFAM" id="SSF47031">
    <property type="entry name" value="Second domain of FERM"/>
    <property type="match status" value="1"/>
</dbReference>
<dbReference type="SMART" id="SM01244">
    <property type="entry name" value="IRS"/>
    <property type="match status" value="1"/>
</dbReference>
<dbReference type="GeneID" id="111252248"/>
<evidence type="ECO:0000313" key="9">
    <source>
        <dbReference type="Proteomes" id="UP000594260"/>
    </source>
</evidence>
<dbReference type="FunFam" id="1.20.1420.10:FF:000002">
    <property type="entry name" value="Talin 2"/>
    <property type="match status" value="1"/>
</dbReference>
<dbReference type="PROSITE" id="PS00661">
    <property type="entry name" value="FERM_2"/>
    <property type="match status" value="1"/>
</dbReference>
<dbReference type="Pfam" id="PF08913">
    <property type="entry name" value="VBS"/>
    <property type="match status" value="1"/>
</dbReference>
<dbReference type="InterPro" id="IPR054082">
    <property type="entry name" value="Talin_IBS2B"/>
</dbReference>
<feature type="region of interest" description="Disordered" evidence="5">
    <location>
        <begin position="2565"/>
        <end position="2586"/>
    </location>
</feature>
<dbReference type="SUPFAM" id="SSF47220">
    <property type="entry name" value="alpha-catenin/vinculin-like"/>
    <property type="match status" value="4"/>
</dbReference>
<dbReference type="Gene3D" id="1.20.1410.10">
    <property type="entry name" value="I/LWEQ domain"/>
    <property type="match status" value="1"/>
</dbReference>
<dbReference type="GO" id="GO:0005178">
    <property type="term" value="F:integrin binding"/>
    <property type="evidence" value="ECO:0007669"/>
    <property type="project" value="TreeGrafter"/>
</dbReference>
<dbReference type="GO" id="GO:0005737">
    <property type="term" value="C:cytoplasm"/>
    <property type="evidence" value="ECO:0007669"/>
    <property type="project" value="TreeGrafter"/>
</dbReference>
<name>A0A7M7KHF0_VARDE</name>
<comment type="subcellular location">
    <subcellularLocation>
        <location evidence="1">Cytoplasm</location>
        <location evidence="1">Cytoskeleton</location>
    </subcellularLocation>
</comment>
<dbReference type="GO" id="GO:0048731">
    <property type="term" value="P:system development"/>
    <property type="evidence" value="ECO:0007669"/>
    <property type="project" value="UniProtKB-ARBA"/>
</dbReference>
<dbReference type="GO" id="GO:0001726">
    <property type="term" value="C:ruffle"/>
    <property type="evidence" value="ECO:0007669"/>
    <property type="project" value="InterPro"/>
</dbReference>
<dbReference type="InterPro" id="IPR019748">
    <property type="entry name" value="FERM_central"/>
</dbReference>
<dbReference type="GO" id="GO:0030036">
    <property type="term" value="P:actin cytoskeleton organization"/>
    <property type="evidence" value="ECO:0007669"/>
    <property type="project" value="TreeGrafter"/>
</dbReference>
<dbReference type="FunFam" id="2.30.29.30:FF:000028">
    <property type="entry name" value="Talin 2"/>
    <property type="match status" value="1"/>
</dbReference>
<dbReference type="GO" id="GO:0005925">
    <property type="term" value="C:focal adhesion"/>
    <property type="evidence" value="ECO:0007669"/>
    <property type="project" value="InterPro"/>
</dbReference>
<feature type="coiled-coil region" evidence="4">
    <location>
        <begin position="2525"/>
        <end position="2552"/>
    </location>
</feature>
<feature type="compositionally biased region" description="Low complexity" evidence="5">
    <location>
        <begin position="2574"/>
        <end position="2586"/>
    </location>
</feature>
<dbReference type="InterPro" id="IPR057346">
    <property type="entry name" value="Talin1/2_VBS2"/>
</dbReference>
<dbReference type="InterPro" id="IPR000299">
    <property type="entry name" value="FERM_domain"/>
</dbReference>
<dbReference type="Pfam" id="PF25177">
    <property type="entry name" value="Talin_VBS2"/>
    <property type="match status" value="1"/>
</dbReference>
<dbReference type="GO" id="GO:0098609">
    <property type="term" value="P:cell-cell adhesion"/>
    <property type="evidence" value="ECO:0007669"/>
    <property type="project" value="TreeGrafter"/>
</dbReference>
<dbReference type="InterPro" id="IPR037438">
    <property type="entry name" value="Talin1/2-RS"/>
</dbReference>
<dbReference type="EnsemblMetazoa" id="XM_022809778">
    <property type="protein sequence ID" value="XP_022665513"/>
    <property type="gene ID" value="LOC111252248"/>
</dbReference>
<dbReference type="FunFam" id="1.20.1410.10:FF:000001">
    <property type="entry name" value="Talin 2"/>
    <property type="match status" value="1"/>
</dbReference>
<dbReference type="OMA" id="VDMTQHY"/>
<dbReference type="InterPro" id="IPR019749">
    <property type="entry name" value="Band_41_domain"/>
</dbReference>
<dbReference type="InterPro" id="IPR035963">
    <property type="entry name" value="FERM_2"/>
</dbReference>
<dbReference type="PROSITE" id="PS50057">
    <property type="entry name" value="FERM_3"/>
    <property type="match status" value="1"/>
</dbReference>